<dbReference type="InterPro" id="IPR000525">
    <property type="entry name" value="Initiator_Rep_WH1"/>
</dbReference>
<evidence type="ECO:0000313" key="4">
    <source>
        <dbReference type="Proteomes" id="UP000552683"/>
    </source>
</evidence>
<reference evidence="3 4" key="1">
    <citation type="submission" date="2020-08" db="EMBL/GenBank/DDBJ databases">
        <title>Complete genome and description of Campylobacter massiliensis Marseille-Q3452 sp. nov.</title>
        <authorList>
            <person name="Antezack A."/>
        </authorList>
    </citation>
    <scope>NUCLEOTIDE SEQUENCE [LARGE SCALE GENOMIC DNA]</scope>
    <source>
        <strain evidence="3 4">Marseille-Q3452</strain>
    </source>
</reference>
<proteinExistence type="inferred from homology"/>
<comment type="caution">
    <text evidence="3">The sequence shown here is derived from an EMBL/GenBank/DDBJ whole genome shotgun (WGS) entry which is preliminary data.</text>
</comment>
<protein>
    <submittedName>
        <fullName evidence="3">RepB family plasmid replication initiator protein</fullName>
    </submittedName>
</protein>
<sequence length="125" mass="14751">MYHLAKTRLVITPNFKTKGEERKKATCEVSFAKELATACWQKTDYTLLDFKTLNSFTSKYAIRFYEAFVTKIKYRTNFNNYKTEYDFKQEELEGIFDAKLSDLPNGFVYLLSNKIHFDDIVIPDL</sequence>
<evidence type="ECO:0000259" key="2">
    <source>
        <dbReference type="Pfam" id="PF01051"/>
    </source>
</evidence>
<dbReference type="GO" id="GO:0006270">
    <property type="term" value="P:DNA replication initiation"/>
    <property type="evidence" value="ECO:0007669"/>
    <property type="project" value="InterPro"/>
</dbReference>
<gene>
    <name evidence="3" type="ORF">H7R39_10085</name>
</gene>
<dbReference type="GO" id="GO:0003887">
    <property type="term" value="F:DNA-directed DNA polymerase activity"/>
    <property type="evidence" value="ECO:0007669"/>
    <property type="project" value="InterPro"/>
</dbReference>
<keyword evidence="4" id="KW-1185">Reference proteome</keyword>
<dbReference type="EMBL" id="JACLZK010000002">
    <property type="protein sequence ID" value="MBC2883593.1"/>
    <property type="molecule type" value="Genomic_DNA"/>
</dbReference>
<feature type="domain" description="Initiator Rep protein WH1" evidence="2">
    <location>
        <begin position="21"/>
        <end position="67"/>
    </location>
</feature>
<dbReference type="Pfam" id="PF01051">
    <property type="entry name" value="Rep3_N"/>
    <property type="match status" value="1"/>
</dbReference>
<accession>A0A842JE00</accession>
<dbReference type="RefSeq" id="WP_185899431.1">
    <property type="nucleotide sequence ID" value="NZ_JACLZK010000002.1"/>
</dbReference>
<name>A0A842JE00_9BACT</name>
<evidence type="ECO:0000313" key="3">
    <source>
        <dbReference type="EMBL" id="MBC2883593.1"/>
    </source>
</evidence>
<dbReference type="Proteomes" id="UP000552683">
    <property type="component" value="Unassembled WGS sequence"/>
</dbReference>
<evidence type="ECO:0000256" key="1">
    <source>
        <dbReference type="ARBA" id="ARBA00038283"/>
    </source>
</evidence>
<organism evidence="3 4">
    <name type="scientific">Campylobacter massiliensis</name>
    <dbReference type="NCBI Taxonomy" id="2762557"/>
    <lineage>
        <taxon>Bacteria</taxon>
        <taxon>Pseudomonadati</taxon>
        <taxon>Campylobacterota</taxon>
        <taxon>Epsilonproteobacteria</taxon>
        <taxon>Campylobacterales</taxon>
        <taxon>Campylobacteraceae</taxon>
        <taxon>Campylobacter</taxon>
    </lineage>
</organism>
<comment type="similarity">
    <text evidence="1">Belongs to the initiator RepB protein family.</text>
</comment>
<dbReference type="AlphaFoldDB" id="A0A842JE00"/>